<name>A0A0K2UGD4_LEPSM</name>
<dbReference type="EMBL" id="HACA01019923">
    <property type="protein sequence ID" value="CDW37284.1"/>
    <property type="molecule type" value="Transcribed_RNA"/>
</dbReference>
<sequence>MGQSLSAKLNDDIRFLTKFKC</sequence>
<proteinExistence type="predicted"/>
<dbReference type="AlphaFoldDB" id="A0A0K2UGD4"/>
<reference evidence="1" key="1">
    <citation type="submission" date="2014-05" db="EMBL/GenBank/DDBJ databases">
        <authorList>
            <person name="Chronopoulou M."/>
        </authorList>
    </citation>
    <scope>NUCLEOTIDE SEQUENCE</scope>
    <source>
        <tissue evidence="1">Whole organism</tissue>
    </source>
</reference>
<organism evidence="1">
    <name type="scientific">Lepeophtheirus salmonis</name>
    <name type="common">Salmon louse</name>
    <name type="synonym">Caligus salmonis</name>
    <dbReference type="NCBI Taxonomy" id="72036"/>
    <lineage>
        <taxon>Eukaryota</taxon>
        <taxon>Metazoa</taxon>
        <taxon>Ecdysozoa</taxon>
        <taxon>Arthropoda</taxon>
        <taxon>Crustacea</taxon>
        <taxon>Multicrustacea</taxon>
        <taxon>Hexanauplia</taxon>
        <taxon>Copepoda</taxon>
        <taxon>Siphonostomatoida</taxon>
        <taxon>Caligidae</taxon>
        <taxon>Lepeophtheirus</taxon>
    </lineage>
</organism>
<accession>A0A0K2UGD4</accession>
<evidence type="ECO:0000313" key="1">
    <source>
        <dbReference type="EMBL" id="CDW37284.1"/>
    </source>
</evidence>
<protein>
    <submittedName>
        <fullName evidence="1">Uncharacterized protein</fullName>
    </submittedName>
</protein>